<dbReference type="Proteomes" id="UP000765509">
    <property type="component" value="Unassembled WGS sequence"/>
</dbReference>
<reference evidence="2" key="1">
    <citation type="submission" date="2021-03" db="EMBL/GenBank/DDBJ databases">
        <title>Draft genome sequence of rust myrtle Austropuccinia psidii MF-1, a brazilian biotype.</title>
        <authorList>
            <person name="Quecine M.C."/>
            <person name="Pachon D.M.R."/>
            <person name="Bonatelli M.L."/>
            <person name="Correr F.H."/>
            <person name="Franceschini L.M."/>
            <person name="Leite T.F."/>
            <person name="Margarido G.R.A."/>
            <person name="Almeida C.A."/>
            <person name="Ferrarezi J.A."/>
            <person name="Labate C.A."/>
        </authorList>
    </citation>
    <scope>NUCLEOTIDE SEQUENCE</scope>
    <source>
        <strain evidence="2">MF-1</strain>
    </source>
</reference>
<dbReference type="EMBL" id="AVOT02010945">
    <property type="protein sequence ID" value="MBW0491164.1"/>
    <property type="molecule type" value="Genomic_DNA"/>
</dbReference>
<keyword evidence="3" id="KW-1185">Reference proteome</keyword>
<dbReference type="AlphaFoldDB" id="A0A9Q3CUQ1"/>
<gene>
    <name evidence="2" type="ORF">O181_030879</name>
</gene>
<feature type="region of interest" description="Disordered" evidence="1">
    <location>
        <begin position="1"/>
        <end position="69"/>
    </location>
</feature>
<evidence type="ECO:0000256" key="1">
    <source>
        <dbReference type="SAM" id="MobiDB-lite"/>
    </source>
</evidence>
<evidence type="ECO:0000313" key="3">
    <source>
        <dbReference type="Proteomes" id="UP000765509"/>
    </source>
</evidence>
<evidence type="ECO:0000313" key="2">
    <source>
        <dbReference type="EMBL" id="MBW0491164.1"/>
    </source>
</evidence>
<organism evidence="2 3">
    <name type="scientific">Austropuccinia psidii MF-1</name>
    <dbReference type="NCBI Taxonomy" id="1389203"/>
    <lineage>
        <taxon>Eukaryota</taxon>
        <taxon>Fungi</taxon>
        <taxon>Dikarya</taxon>
        <taxon>Basidiomycota</taxon>
        <taxon>Pucciniomycotina</taxon>
        <taxon>Pucciniomycetes</taxon>
        <taxon>Pucciniales</taxon>
        <taxon>Sphaerophragmiaceae</taxon>
        <taxon>Austropuccinia</taxon>
    </lineage>
</organism>
<name>A0A9Q3CUQ1_9BASI</name>
<sequence>MVSSNEFGIELENLAHESNPDPLVLPESLPPSSQKTNFKSHEKEKTVEPCAPTEDAGKDDVIFSGEVEI</sequence>
<feature type="compositionally biased region" description="Low complexity" evidence="1">
    <location>
        <begin position="20"/>
        <end position="33"/>
    </location>
</feature>
<comment type="caution">
    <text evidence="2">The sequence shown here is derived from an EMBL/GenBank/DDBJ whole genome shotgun (WGS) entry which is preliminary data.</text>
</comment>
<protein>
    <submittedName>
        <fullName evidence="2">Uncharacterized protein</fullName>
    </submittedName>
</protein>
<proteinExistence type="predicted"/>
<accession>A0A9Q3CUQ1</accession>